<sequence length="104" mass="11388">MNPLTFLSQFGKMKEEAKAMESKLTSLRVQGESGGGVVKITLNGKLELIDIKLDSIVVDNRDIPMLETLIKSAFIDASNKCKDSITNELKSSNLSAFESLLNKP</sequence>
<dbReference type="Gene3D" id="3.30.1310.10">
    <property type="entry name" value="Nucleoid-associated protein YbaB-like domain"/>
    <property type="match status" value="1"/>
</dbReference>
<gene>
    <name evidence="3" type="ORF">HCT46_04195</name>
</gene>
<dbReference type="InterPro" id="IPR004401">
    <property type="entry name" value="YbaB/EbfC"/>
</dbReference>
<comment type="caution">
    <text evidence="3">The sequence shown here is derived from an EMBL/GenBank/DDBJ whole genome shotgun (WGS) entry which is preliminary data.</text>
</comment>
<dbReference type="NCBIfam" id="TIGR00103">
    <property type="entry name" value="DNA_YbaB_EbfC"/>
    <property type="match status" value="1"/>
</dbReference>
<organism evidence="3 4">
    <name type="scientific">Entomospira nematocerorum</name>
    <dbReference type="NCBI Taxonomy" id="2719987"/>
    <lineage>
        <taxon>Bacteria</taxon>
        <taxon>Pseudomonadati</taxon>
        <taxon>Spirochaetota</taxon>
        <taxon>Spirochaetia</taxon>
        <taxon>Spirochaetales</taxon>
        <taxon>Spirochaetaceae</taxon>
        <taxon>Entomospira</taxon>
    </lineage>
</organism>
<dbReference type="SUPFAM" id="SSF82607">
    <property type="entry name" value="YbaB-like"/>
    <property type="match status" value="1"/>
</dbReference>
<comment type="subcellular location">
    <subcellularLocation>
        <location evidence="2">Cytoplasm</location>
        <location evidence="2">Nucleoid</location>
    </subcellularLocation>
</comment>
<evidence type="ECO:0000313" key="4">
    <source>
        <dbReference type="Proteomes" id="UP000752013"/>
    </source>
</evidence>
<comment type="function">
    <text evidence="2">Binds to DNA and alters its conformation. May be involved in regulation of gene expression, nucleoid organization and DNA protection.</text>
</comment>
<dbReference type="PANTHER" id="PTHR33449:SF1">
    <property type="entry name" value="NUCLEOID-ASSOCIATED PROTEIN YBAB"/>
    <property type="match status" value="1"/>
</dbReference>
<dbReference type="AlphaFoldDB" id="A0A968KSZ6"/>
<dbReference type="PANTHER" id="PTHR33449">
    <property type="entry name" value="NUCLEOID-ASSOCIATED PROTEIN YBAB"/>
    <property type="match status" value="1"/>
</dbReference>
<keyword evidence="1 2" id="KW-0238">DNA-binding</keyword>
<reference evidence="3" key="1">
    <citation type="submission" date="2020-03" db="EMBL/GenBank/DDBJ databases">
        <title>Spirochaetal bacteria isolated from arthropods constitute a novel genus Entomospira genus novum within the order Spirochaetales.</title>
        <authorList>
            <person name="Grana-Miraglia L."/>
            <person name="Sikutova S."/>
            <person name="Fingerle V."/>
            <person name="Sing A."/>
            <person name="Castillo-Ramirez S."/>
            <person name="Margos G."/>
            <person name="Rudolf I."/>
        </authorList>
    </citation>
    <scope>NUCLEOTIDE SEQUENCE</scope>
    <source>
        <strain evidence="3">BR208</strain>
    </source>
</reference>
<dbReference type="PIRSF" id="PIRSF004555">
    <property type="entry name" value="UCP004555"/>
    <property type="match status" value="1"/>
</dbReference>
<evidence type="ECO:0000313" key="3">
    <source>
        <dbReference type="EMBL" id="NIZ47115.1"/>
    </source>
</evidence>
<dbReference type="InterPro" id="IPR036894">
    <property type="entry name" value="YbaB-like_sf"/>
</dbReference>
<dbReference type="GO" id="GO:0003677">
    <property type="term" value="F:DNA binding"/>
    <property type="evidence" value="ECO:0007669"/>
    <property type="project" value="UniProtKB-UniRule"/>
</dbReference>
<dbReference type="EMBL" id="JAATLK010000001">
    <property type="protein sequence ID" value="NIZ47115.1"/>
    <property type="molecule type" value="Genomic_DNA"/>
</dbReference>
<comment type="similarity">
    <text evidence="2">Belongs to the YbaB/EbfC family.</text>
</comment>
<dbReference type="HAMAP" id="MF_00274">
    <property type="entry name" value="DNA_YbaB_EbfC"/>
    <property type="match status" value="1"/>
</dbReference>
<dbReference type="GO" id="GO:0005829">
    <property type="term" value="C:cytosol"/>
    <property type="evidence" value="ECO:0007669"/>
    <property type="project" value="TreeGrafter"/>
</dbReference>
<protein>
    <recommendedName>
        <fullName evidence="2">Nucleoid-associated protein HCT46_04195</fullName>
    </recommendedName>
</protein>
<dbReference type="Proteomes" id="UP000752013">
    <property type="component" value="Unassembled WGS sequence"/>
</dbReference>
<name>A0A968KSZ6_9SPIO</name>
<accession>A0A968KSZ6</accession>
<dbReference type="Pfam" id="PF02575">
    <property type="entry name" value="YbaB_DNA_bd"/>
    <property type="match status" value="1"/>
</dbReference>
<proteinExistence type="inferred from homology"/>
<evidence type="ECO:0000256" key="2">
    <source>
        <dbReference type="HAMAP-Rule" id="MF_00274"/>
    </source>
</evidence>
<comment type="subunit">
    <text evidence="2">Homodimer.</text>
</comment>
<evidence type="ECO:0000256" key="1">
    <source>
        <dbReference type="ARBA" id="ARBA00023125"/>
    </source>
</evidence>
<dbReference type="GO" id="GO:0043590">
    <property type="term" value="C:bacterial nucleoid"/>
    <property type="evidence" value="ECO:0007669"/>
    <property type="project" value="UniProtKB-UniRule"/>
</dbReference>
<keyword evidence="2" id="KW-0963">Cytoplasm</keyword>
<keyword evidence="4" id="KW-1185">Reference proteome</keyword>